<name>A0A833M8Y4_9FIRM</name>
<dbReference type="OrthoDB" id="1955173at2"/>
<dbReference type="InterPro" id="IPR036163">
    <property type="entry name" value="HMA_dom_sf"/>
</dbReference>
<reference evidence="1 2" key="1">
    <citation type="submission" date="2019-10" db="EMBL/GenBank/DDBJ databases">
        <title>Alkaliphilus serpentinus sp. nov. and Alkaliphilus pronyensis sp. nov., two novel anaerobic alkaliphilic species isolated from the serpentinized-hosted hydrothermal field of the Prony Bay (New Caledonia).</title>
        <authorList>
            <person name="Postec A."/>
        </authorList>
    </citation>
    <scope>NUCLEOTIDE SEQUENCE [LARGE SCALE GENOMIC DNA]</scope>
    <source>
        <strain evidence="1 2">LacT</strain>
    </source>
</reference>
<dbReference type="SUPFAM" id="SSF55008">
    <property type="entry name" value="HMA, heavy metal-associated domain"/>
    <property type="match status" value="1"/>
</dbReference>
<dbReference type="EMBL" id="WBZB01000040">
    <property type="protein sequence ID" value="KAB3527641.1"/>
    <property type="molecule type" value="Genomic_DNA"/>
</dbReference>
<dbReference type="Proteomes" id="UP000465601">
    <property type="component" value="Unassembled WGS sequence"/>
</dbReference>
<keyword evidence="2" id="KW-1185">Reference proteome</keyword>
<sequence length="99" mass="11751">MSIYKRITMELDNYTNWMRLSVKGMDTKEDYDIIAQELLKVEGIKEIAPYTNKILKLRYISHTFKREKLLYTLRRLGYGLNHQENLHVIKSSNENKKGG</sequence>
<accession>A0A833M8Y4</accession>
<comment type="caution">
    <text evidence="1">The sequence shown here is derived from an EMBL/GenBank/DDBJ whole genome shotgun (WGS) entry which is preliminary data.</text>
</comment>
<evidence type="ECO:0000313" key="1">
    <source>
        <dbReference type="EMBL" id="KAB3527641.1"/>
    </source>
</evidence>
<protein>
    <submittedName>
        <fullName evidence="1">Uncharacterized protein</fullName>
    </submittedName>
</protein>
<dbReference type="GO" id="GO:0046872">
    <property type="term" value="F:metal ion binding"/>
    <property type="evidence" value="ECO:0007669"/>
    <property type="project" value="InterPro"/>
</dbReference>
<dbReference type="AlphaFoldDB" id="A0A833M8Y4"/>
<evidence type="ECO:0000313" key="2">
    <source>
        <dbReference type="Proteomes" id="UP000465601"/>
    </source>
</evidence>
<organism evidence="1 2">
    <name type="scientific">Alkaliphilus serpentinus</name>
    <dbReference type="NCBI Taxonomy" id="1482731"/>
    <lineage>
        <taxon>Bacteria</taxon>
        <taxon>Bacillati</taxon>
        <taxon>Bacillota</taxon>
        <taxon>Clostridia</taxon>
        <taxon>Peptostreptococcales</taxon>
        <taxon>Natronincolaceae</taxon>
        <taxon>Alkaliphilus</taxon>
    </lineage>
</organism>
<dbReference type="RefSeq" id="WP_151866536.1">
    <property type="nucleotide sequence ID" value="NZ_WBZB01000040.1"/>
</dbReference>
<gene>
    <name evidence="1" type="ORF">F8153_11705</name>
</gene>
<proteinExistence type="predicted"/>